<dbReference type="InterPro" id="IPR001025">
    <property type="entry name" value="BAH_dom"/>
</dbReference>
<dbReference type="Proteomes" id="UP000504603">
    <property type="component" value="Unplaced"/>
</dbReference>
<feature type="region of interest" description="Disordered" evidence="1">
    <location>
        <begin position="307"/>
        <end position="356"/>
    </location>
</feature>
<dbReference type="SMART" id="SM00439">
    <property type="entry name" value="BAH"/>
    <property type="match status" value="1"/>
</dbReference>
<protein>
    <submittedName>
        <fullName evidence="4">Uncharacterized protein LOC111007667 isoform X1</fullName>
    </submittedName>
</protein>
<evidence type="ECO:0000256" key="1">
    <source>
        <dbReference type="SAM" id="MobiDB-lite"/>
    </source>
</evidence>
<dbReference type="PROSITE" id="PS51038">
    <property type="entry name" value="BAH"/>
    <property type="match status" value="1"/>
</dbReference>
<dbReference type="Pfam" id="PF01426">
    <property type="entry name" value="BAH"/>
    <property type="match status" value="1"/>
</dbReference>
<dbReference type="Pfam" id="PF05641">
    <property type="entry name" value="Agenet"/>
    <property type="match status" value="1"/>
</dbReference>
<gene>
    <name evidence="4" type="primary">LOC111007667</name>
</gene>
<dbReference type="OrthoDB" id="1883212at2759"/>
<name>A0A6J1C1S5_MOMCH</name>
<keyword evidence="3" id="KW-1185">Reference proteome</keyword>
<feature type="domain" description="BAH" evidence="2">
    <location>
        <begin position="169"/>
        <end position="286"/>
    </location>
</feature>
<feature type="region of interest" description="Disordered" evidence="1">
    <location>
        <begin position="583"/>
        <end position="616"/>
    </location>
</feature>
<sequence>MERLSAVATVASLPERTTTVACGFVSWYEVFVSSDRGRREVHYYLKRGDGSSDLAVVGKEKSLRHMSYHYALQNRFLNSVGPFSSLTKLKSRREVVEWLSSVVSDFQRQPSDRMMDRDGADACPSQDGPLKDVQQIKLGQHTRDFSWLGCPWTCKRKRRHYPSFSRNGIKISVHDFVYVLAEEGKRLVAYLEDMYEDSRSNRMVVVRWFHKIDEVDIVLPRKFNDREIFFSLCLQDLSIECIDGLATVLSPHHFQKFQNEAKHTRLEPFVCDRQFDNDDIKSFDITQVKGYWKQEILRYMYALSSSKSHGQPQQSEDDANAAMRPRKRHRRSKDDDLQNIDKRQQPLAHVSSCQDVRGSGNNMVDFKSNGVIFSPRGGCASKTFLGKELKNNNSSGRLTVGSEVEVLSQDSGIRGCWFRASIIKKRRDKVKVQYHDLQDADVESNKLVEWLSSTRVAAPDQLGLRINGRLVVRPQPGMGSKISLDYNIGTVVDVWWHDGWWEGIVVRKEPEEKLRVHLQGEKQELVFGPGELRHSQEWFGNRWMQMQERADIATSILTRTGNKGLTDKASNGKLTTSTQVAICDTKQQPDEDRIQSIEPRPNSNTGKAKESCTVPDLSKDDSLFKLRWTVSRKRSQPSGSNSLPKHLEDPSKSFPPSLASSSPCERFVIPASMKVDHDNCKYLGDSLFTSSVVPPLSSLVMSR</sequence>
<dbReference type="SMART" id="SM00743">
    <property type="entry name" value="Agenet"/>
    <property type="match status" value="2"/>
</dbReference>
<accession>A0A6J1C1S5</accession>
<organism evidence="3 4">
    <name type="scientific">Momordica charantia</name>
    <name type="common">Bitter gourd</name>
    <name type="synonym">Balsam pear</name>
    <dbReference type="NCBI Taxonomy" id="3673"/>
    <lineage>
        <taxon>Eukaryota</taxon>
        <taxon>Viridiplantae</taxon>
        <taxon>Streptophyta</taxon>
        <taxon>Embryophyta</taxon>
        <taxon>Tracheophyta</taxon>
        <taxon>Spermatophyta</taxon>
        <taxon>Magnoliopsida</taxon>
        <taxon>eudicotyledons</taxon>
        <taxon>Gunneridae</taxon>
        <taxon>Pentapetalae</taxon>
        <taxon>rosids</taxon>
        <taxon>fabids</taxon>
        <taxon>Cucurbitales</taxon>
        <taxon>Cucurbitaceae</taxon>
        <taxon>Momordiceae</taxon>
        <taxon>Momordica</taxon>
    </lineage>
</organism>
<dbReference type="CDD" id="cd20405">
    <property type="entry name" value="Tudor_Agenet_AtDUF_rpt1_3"/>
    <property type="match status" value="1"/>
</dbReference>
<evidence type="ECO:0000313" key="4">
    <source>
        <dbReference type="RefSeq" id="XP_022135801.1"/>
    </source>
</evidence>
<proteinExistence type="predicted"/>
<feature type="compositionally biased region" description="Low complexity" evidence="1">
    <location>
        <begin position="652"/>
        <end position="662"/>
    </location>
</feature>
<dbReference type="PANTHER" id="PTHR31917:SF58">
    <property type="entry name" value="AGENET AND BROMO-ADJACENT HOMOLOGY (BAH) DOMAIN-CONTAINING PROTEIN"/>
    <property type="match status" value="1"/>
</dbReference>
<evidence type="ECO:0000259" key="2">
    <source>
        <dbReference type="PROSITE" id="PS51038"/>
    </source>
</evidence>
<dbReference type="InterPro" id="IPR008395">
    <property type="entry name" value="Agenet-like_dom"/>
</dbReference>
<feature type="region of interest" description="Disordered" evidence="1">
    <location>
        <begin position="630"/>
        <end position="662"/>
    </location>
</feature>
<dbReference type="AlphaFoldDB" id="A0A6J1C1S5"/>
<dbReference type="InterPro" id="IPR014002">
    <property type="entry name" value="Agenet_dom_plant"/>
</dbReference>
<dbReference type="InterPro" id="IPR043151">
    <property type="entry name" value="BAH_sf"/>
</dbReference>
<dbReference type="GO" id="GO:0003682">
    <property type="term" value="F:chromatin binding"/>
    <property type="evidence" value="ECO:0007669"/>
    <property type="project" value="InterPro"/>
</dbReference>
<evidence type="ECO:0000313" key="3">
    <source>
        <dbReference type="Proteomes" id="UP000504603"/>
    </source>
</evidence>
<reference evidence="4" key="1">
    <citation type="submission" date="2025-08" db="UniProtKB">
        <authorList>
            <consortium name="RefSeq"/>
        </authorList>
    </citation>
    <scope>IDENTIFICATION</scope>
    <source>
        <strain evidence="4">OHB3-1</strain>
    </source>
</reference>
<dbReference type="RefSeq" id="XP_022135801.1">
    <property type="nucleotide sequence ID" value="XM_022280109.1"/>
</dbReference>
<dbReference type="Gene3D" id="2.30.30.490">
    <property type="match status" value="1"/>
</dbReference>
<dbReference type="KEGG" id="mcha:111007667"/>
<dbReference type="GeneID" id="111007667"/>
<feature type="compositionally biased region" description="Basic and acidic residues" evidence="1">
    <location>
        <begin position="332"/>
        <end position="344"/>
    </location>
</feature>
<dbReference type="PANTHER" id="PTHR31917">
    <property type="entry name" value="AGENET DOMAIN-CONTAINING PROTEIN-RELATED"/>
    <property type="match status" value="1"/>
</dbReference>